<comment type="catalytic activity">
    <reaction evidence="8">
        <text>L-tyrosyl-[protein] + ATP = O-(5'-adenylyl)-L-tyrosyl-[protein] + diphosphate</text>
        <dbReference type="Rhea" id="RHEA:54288"/>
        <dbReference type="Rhea" id="RHEA-COMP:10136"/>
        <dbReference type="Rhea" id="RHEA-COMP:13846"/>
        <dbReference type="ChEBI" id="CHEBI:30616"/>
        <dbReference type="ChEBI" id="CHEBI:33019"/>
        <dbReference type="ChEBI" id="CHEBI:46858"/>
        <dbReference type="ChEBI" id="CHEBI:83624"/>
        <dbReference type="EC" id="2.7.7.108"/>
    </reaction>
</comment>
<name>A0A4R6XHW6_9GAMM</name>
<proteinExistence type="inferred from homology"/>
<evidence type="ECO:0000313" key="10">
    <source>
        <dbReference type="Proteomes" id="UP000295724"/>
    </source>
</evidence>
<feature type="binding site" evidence="8">
    <location>
        <position position="83"/>
    </location>
    <ligand>
        <name>ATP</name>
        <dbReference type="ChEBI" id="CHEBI:30616"/>
    </ligand>
</feature>
<dbReference type="GO" id="GO:0000287">
    <property type="term" value="F:magnesium ion binding"/>
    <property type="evidence" value="ECO:0007669"/>
    <property type="project" value="UniProtKB-UniRule"/>
</dbReference>
<dbReference type="EC" id="2.7.7.108" evidence="8"/>
<dbReference type="Pfam" id="PF02696">
    <property type="entry name" value="SelO"/>
    <property type="match status" value="1"/>
</dbReference>
<dbReference type="Proteomes" id="UP000295724">
    <property type="component" value="Unassembled WGS sequence"/>
</dbReference>
<feature type="binding site" evidence="8">
    <location>
        <position position="118"/>
    </location>
    <ligand>
        <name>ATP</name>
        <dbReference type="ChEBI" id="CHEBI:30616"/>
    </ligand>
</feature>
<accession>A0A4R6XHW6</accession>
<evidence type="ECO:0000256" key="1">
    <source>
        <dbReference type="ARBA" id="ARBA00009747"/>
    </source>
</evidence>
<keyword evidence="4 8" id="KW-0479">Metal-binding</keyword>
<evidence type="ECO:0000256" key="2">
    <source>
        <dbReference type="ARBA" id="ARBA00022679"/>
    </source>
</evidence>
<feature type="binding site" evidence="8">
    <location>
        <position position="247"/>
    </location>
    <ligand>
        <name>Mg(2+)</name>
        <dbReference type="ChEBI" id="CHEBI:18420"/>
    </ligand>
</feature>
<evidence type="ECO:0000256" key="8">
    <source>
        <dbReference type="HAMAP-Rule" id="MF_00692"/>
    </source>
</evidence>
<keyword evidence="2 8" id="KW-0808">Transferase</keyword>
<dbReference type="PANTHER" id="PTHR32057:SF14">
    <property type="entry name" value="PROTEIN ADENYLYLTRANSFERASE SELO, MITOCHONDRIAL"/>
    <property type="match status" value="1"/>
</dbReference>
<keyword evidence="8" id="KW-0464">Manganese</keyword>
<dbReference type="GO" id="GO:0030145">
    <property type="term" value="F:manganese ion binding"/>
    <property type="evidence" value="ECO:0007669"/>
    <property type="project" value="UniProtKB-UniRule"/>
</dbReference>
<keyword evidence="5 8" id="KW-0547">Nucleotide-binding</keyword>
<feature type="binding site" evidence="8">
    <location>
        <position position="106"/>
    </location>
    <ligand>
        <name>ATP</name>
        <dbReference type="ChEBI" id="CHEBI:30616"/>
    </ligand>
</feature>
<comment type="cofactor">
    <cofactor evidence="8">
        <name>Mg(2+)</name>
        <dbReference type="ChEBI" id="CHEBI:18420"/>
    </cofactor>
    <cofactor evidence="8">
        <name>Mn(2+)</name>
        <dbReference type="ChEBI" id="CHEBI:29035"/>
    </cofactor>
</comment>
<comment type="catalytic activity">
    <reaction evidence="8">
        <text>L-threonyl-[protein] + ATP = 3-O-(5'-adenylyl)-L-threonyl-[protein] + diphosphate</text>
        <dbReference type="Rhea" id="RHEA:54292"/>
        <dbReference type="Rhea" id="RHEA-COMP:11060"/>
        <dbReference type="Rhea" id="RHEA-COMP:13847"/>
        <dbReference type="ChEBI" id="CHEBI:30013"/>
        <dbReference type="ChEBI" id="CHEBI:30616"/>
        <dbReference type="ChEBI" id="CHEBI:33019"/>
        <dbReference type="ChEBI" id="CHEBI:138113"/>
        <dbReference type="EC" id="2.7.7.108"/>
    </reaction>
</comment>
<comment type="similarity">
    <text evidence="1 8">Belongs to the SELO family.</text>
</comment>
<evidence type="ECO:0000256" key="6">
    <source>
        <dbReference type="ARBA" id="ARBA00022840"/>
    </source>
</evidence>
<dbReference type="GO" id="GO:0070733">
    <property type="term" value="F:AMPylase activity"/>
    <property type="evidence" value="ECO:0007669"/>
    <property type="project" value="UniProtKB-EC"/>
</dbReference>
<feature type="binding site" evidence="8">
    <location>
        <position position="119"/>
    </location>
    <ligand>
        <name>ATP</name>
        <dbReference type="ChEBI" id="CHEBI:30616"/>
    </ligand>
</feature>
<dbReference type="InterPro" id="IPR003846">
    <property type="entry name" value="SelO"/>
</dbReference>
<feature type="binding site" evidence="8">
    <location>
        <position position="256"/>
    </location>
    <ligand>
        <name>Mg(2+)</name>
        <dbReference type="ChEBI" id="CHEBI:18420"/>
    </ligand>
</feature>
<dbReference type="NCBIfam" id="NF000658">
    <property type="entry name" value="PRK00029.1"/>
    <property type="match status" value="1"/>
</dbReference>
<comment type="function">
    <text evidence="8">Nucleotidyltransferase involved in the post-translational modification of proteins. It can catalyze the addition of adenosine monophosphate (AMP) or uridine monophosphate (UMP) to a protein, resulting in modifications known as AMPylation and UMPylation.</text>
</comment>
<keyword evidence="10" id="KW-1185">Reference proteome</keyword>
<keyword evidence="6 8" id="KW-0067">ATP-binding</keyword>
<reference evidence="9 10" key="1">
    <citation type="submission" date="2019-03" db="EMBL/GenBank/DDBJ databases">
        <title>Genomic Encyclopedia of Type Strains, Phase IV (KMG-IV): sequencing the most valuable type-strain genomes for metagenomic binning, comparative biology and taxonomic classification.</title>
        <authorList>
            <person name="Goeker M."/>
        </authorList>
    </citation>
    <scope>NUCLEOTIDE SEQUENCE [LARGE SCALE GENOMIC DNA]</scope>
    <source>
        <strain evidence="9 10">DSM 25488</strain>
    </source>
</reference>
<feature type="binding site" evidence="8">
    <location>
        <position position="85"/>
    </location>
    <ligand>
        <name>ATP</name>
        <dbReference type="ChEBI" id="CHEBI:30616"/>
    </ligand>
</feature>
<dbReference type="EMBL" id="SNZB01000006">
    <property type="protein sequence ID" value="TDR17470.1"/>
    <property type="molecule type" value="Genomic_DNA"/>
</dbReference>
<gene>
    <name evidence="8" type="primary">ydiU</name>
    <name evidence="8" type="synonym">selO</name>
    <name evidence="9" type="ORF">C8D91_2528</name>
</gene>
<keyword evidence="3 8" id="KW-0548">Nucleotidyltransferase</keyword>
<comment type="catalytic activity">
    <reaction evidence="8">
        <text>L-seryl-[protein] + UTP = O-(5'-uridylyl)-L-seryl-[protein] + diphosphate</text>
        <dbReference type="Rhea" id="RHEA:64604"/>
        <dbReference type="Rhea" id="RHEA-COMP:9863"/>
        <dbReference type="Rhea" id="RHEA-COMP:16635"/>
        <dbReference type="ChEBI" id="CHEBI:29999"/>
        <dbReference type="ChEBI" id="CHEBI:33019"/>
        <dbReference type="ChEBI" id="CHEBI:46398"/>
        <dbReference type="ChEBI" id="CHEBI:156051"/>
    </reaction>
</comment>
<comment type="catalytic activity">
    <reaction evidence="8">
        <text>L-tyrosyl-[protein] + UTP = O-(5'-uridylyl)-L-tyrosyl-[protein] + diphosphate</text>
        <dbReference type="Rhea" id="RHEA:83887"/>
        <dbReference type="Rhea" id="RHEA-COMP:10136"/>
        <dbReference type="Rhea" id="RHEA-COMP:20238"/>
        <dbReference type="ChEBI" id="CHEBI:33019"/>
        <dbReference type="ChEBI" id="CHEBI:46398"/>
        <dbReference type="ChEBI" id="CHEBI:46858"/>
        <dbReference type="ChEBI" id="CHEBI:90602"/>
    </reaction>
</comment>
<sequence length="482" mass="54262">MTIKLQSHYVDLGPQFSRLSMPKKQTSAVSLLWNDELAEQLNLDIPVDTRAAYFSGSLLFEGSKPTSMAYSGHQFGHFNPQLGDGRAHLLGELIDRDGFVKELHLKGSGQTPFSRNGDGKCGIKPAVREYLMSEALYALGVPTTRSLSVVTTGESLMRQHPTTGAVVTRVATSHLRVGTFEYFAARKMYDEIKILTDLCISRHDINLSNNNHNKYINLLAQVIDNQIFLVTEWMRIGFIHGVLNTDNTLLSGETIDYGPCAMMGAYDPSTVFSSIDHNGRYAYGNQASILQWNMARLAECLLPLIDADEKKAVNLVMPLLQQYPEKFTHSYHNMMAKKLGFQNSQQLPQSLLDQLLDTMYKNQLDYTQTFTHLNDALANTNDIAKFSPQMTPWYKQWIDALKSNEIKIGHALLTMAQSNPLLIPRNHHVEAVLTETEKTLNNKAVLHMLDALKSPYKMTKNTQQYQSIDARADLNYQTFCGT</sequence>
<feature type="active site" description="Proton acceptor" evidence="8">
    <location>
        <position position="246"/>
    </location>
</feature>
<keyword evidence="7 8" id="KW-0460">Magnesium</keyword>
<dbReference type="RefSeq" id="WP_099018838.1">
    <property type="nucleotide sequence ID" value="NZ_NIHB01000002.1"/>
</dbReference>
<dbReference type="GO" id="GO:0005524">
    <property type="term" value="F:ATP binding"/>
    <property type="evidence" value="ECO:0007669"/>
    <property type="project" value="UniProtKB-UniRule"/>
</dbReference>
<dbReference type="HAMAP" id="MF_00692">
    <property type="entry name" value="SelO"/>
    <property type="match status" value="1"/>
</dbReference>
<protein>
    <recommendedName>
        <fullName evidence="8">Protein nucleotidyltransferase YdiU</fullName>
        <ecNumber evidence="8">2.7.7.-</ecNumber>
    </recommendedName>
    <alternativeName>
        <fullName evidence="8">Protein adenylyltransferase YdiU</fullName>
        <ecNumber evidence="8">2.7.7.108</ecNumber>
    </alternativeName>
    <alternativeName>
        <fullName evidence="8">Protein uridylyltransferase YdiU</fullName>
        <ecNumber evidence="8">2.7.7.-</ecNumber>
    </alternativeName>
</protein>
<feature type="binding site" evidence="8">
    <location>
        <position position="86"/>
    </location>
    <ligand>
        <name>ATP</name>
        <dbReference type="ChEBI" id="CHEBI:30616"/>
    </ligand>
</feature>
<dbReference type="PANTHER" id="PTHR32057">
    <property type="entry name" value="PROTEIN ADENYLYLTRANSFERASE SELO, MITOCHONDRIAL"/>
    <property type="match status" value="1"/>
</dbReference>
<dbReference type="AlphaFoldDB" id="A0A4R6XHW6"/>
<comment type="caution">
    <text evidence="9">The sequence shown here is derived from an EMBL/GenBank/DDBJ whole genome shotgun (WGS) entry which is preliminary data.</text>
</comment>
<evidence type="ECO:0000313" key="9">
    <source>
        <dbReference type="EMBL" id="TDR17470.1"/>
    </source>
</evidence>
<evidence type="ECO:0000256" key="5">
    <source>
        <dbReference type="ARBA" id="ARBA00022741"/>
    </source>
</evidence>
<evidence type="ECO:0000256" key="7">
    <source>
        <dbReference type="ARBA" id="ARBA00022842"/>
    </source>
</evidence>
<feature type="binding site" evidence="8">
    <location>
        <position position="176"/>
    </location>
    <ligand>
        <name>ATP</name>
        <dbReference type="ChEBI" id="CHEBI:30616"/>
    </ligand>
</feature>
<comment type="catalytic activity">
    <reaction evidence="8">
        <text>L-histidyl-[protein] + UTP = N(tele)-(5'-uridylyl)-L-histidyl-[protein] + diphosphate</text>
        <dbReference type="Rhea" id="RHEA:83891"/>
        <dbReference type="Rhea" id="RHEA-COMP:9745"/>
        <dbReference type="Rhea" id="RHEA-COMP:20239"/>
        <dbReference type="ChEBI" id="CHEBI:29979"/>
        <dbReference type="ChEBI" id="CHEBI:33019"/>
        <dbReference type="ChEBI" id="CHEBI:46398"/>
        <dbReference type="ChEBI" id="CHEBI:233474"/>
    </reaction>
</comment>
<feature type="binding site" evidence="8">
    <location>
        <position position="169"/>
    </location>
    <ligand>
        <name>ATP</name>
        <dbReference type="ChEBI" id="CHEBI:30616"/>
    </ligand>
</feature>
<comment type="catalytic activity">
    <reaction evidence="8">
        <text>L-seryl-[protein] + ATP = 3-O-(5'-adenylyl)-L-seryl-[protein] + diphosphate</text>
        <dbReference type="Rhea" id="RHEA:58120"/>
        <dbReference type="Rhea" id="RHEA-COMP:9863"/>
        <dbReference type="Rhea" id="RHEA-COMP:15073"/>
        <dbReference type="ChEBI" id="CHEBI:29999"/>
        <dbReference type="ChEBI" id="CHEBI:30616"/>
        <dbReference type="ChEBI" id="CHEBI:33019"/>
        <dbReference type="ChEBI" id="CHEBI:142516"/>
        <dbReference type="EC" id="2.7.7.108"/>
    </reaction>
</comment>
<feature type="binding site" evidence="8">
    <location>
        <position position="256"/>
    </location>
    <ligand>
        <name>ATP</name>
        <dbReference type="ChEBI" id="CHEBI:30616"/>
    </ligand>
</feature>
<evidence type="ECO:0000256" key="4">
    <source>
        <dbReference type="ARBA" id="ARBA00022723"/>
    </source>
</evidence>
<dbReference type="EC" id="2.7.7.-" evidence="8"/>
<evidence type="ECO:0000256" key="3">
    <source>
        <dbReference type="ARBA" id="ARBA00022695"/>
    </source>
</evidence>
<dbReference type="OrthoDB" id="9776281at2"/>
<organism evidence="9 10">
    <name type="scientific">Marinicella litoralis</name>
    <dbReference type="NCBI Taxonomy" id="644220"/>
    <lineage>
        <taxon>Bacteria</taxon>
        <taxon>Pseudomonadati</taxon>
        <taxon>Pseudomonadota</taxon>
        <taxon>Gammaproteobacteria</taxon>
        <taxon>Lysobacterales</taxon>
        <taxon>Marinicellaceae</taxon>
        <taxon>Marinicella</taxon>
    </lineage>
</organism>